<proteinExistence type="predicted"/>
<sequence length="68" mass="7850">YVLKSDSLLLVTIIEAVCADGTTAAWTNRGLDGCRGTWWVRNNYFYFYMAILLTDSQKICPNPEWLDR</sequence>
<gene>
    <name evidence="2" type="ORF">M422DRAFT_189782</name>
</gene>
<keyword evidence="1" id="KW-0732">Signal</keyword>
<dbReference type="OrthoDB" id="3265672at2759"/>
<evidence type="ECO:0000256" key="1">
    <source>
        <dbReference type="SAM" id="SignalP"/>
    </source>
</evidence>
<name>A0A0C9TGA6_SPHS4</name>
<protein>
    <submittedName>
        <fullName evidence="2">Uncharacterized protein</fullName>
    </submittedName>
</protein>
<dbReference type="EMBL" id="KN837306">
    <property type="protein sequence ID" value="KIJ28418.1"/>
    <property type="molecule type" value="Genomic_DNA"/>
</dbReference>
<feature type="non-terminal residue" evidence="2">
    <location>
        <position position="1"/>
    </location>
</feature>
<organism evidence="2 3">
    <name type="scientific">Sphaerobolus stellatus (strain SS14)</name>
    <dbReference type="NCBI Taxonomy" id="990650"/>
    <lineage>
        <taxon>Eukaryota</taxon>
        <taxon>Fungi</taxon>
        <taxon>Dikarya</taxon>
        <taxon>Basidiomycota</taxon>
        <taxon>Agaricomycotina</taxon>
        <taxon>Agaricomycetes</taxon>
        <taxon>Phallomycetidae</taxon>
        <taxon>Geastrales</taxon>
        <taxon>Sphaerobolaceae</taxon>
        <taxon>Sphaerobolus</taxon>
    </lineage>
</organism>
<reference evidence="2 3" key="1">
    <citation type="submission" date="2014-06" db="EMBL/GenBank/DDBJ databases">
        <title>Evolutionary Origins and Diversification of the Mycorrhizal Mutualists.</title>
        <authorList>
            <consortium name="DOE Joint Genome Institute"/>
            <consortium name="Mycorrhizal Genomics Consortium"/>
            <person name="Kohler A."/>
            <person name="Kuo A."/>
            <person name="Nagy L.G."/>
            <person name="Floudas D."/>
            <person name="Copeland A."/>
            <person name="Barry K.W."/>
            <person name="Cichocki N."/>
            <person name="Veneault-Fourrey C."/>
            <person name="LaButti K."/>
            <person name="Lindquist E.A."/>
            <person name="Lipzen A."/>
            <person name="Lundell T."/>
            <person name="Morin E."/>
            <person name="Murat C."/>
            <person name="Riley R."/>
            <person name="Ohm R."/>
            <person name="Sun H."/>
            <person name="Tunlid A."/>
            <person name="Henrissat B."/>
            <person name="Grigoriev I.V."/>
            <person name="Hibbett D.S."/>
            <person name="Martin F."/>
        </authorList>
    </citation>
    <scope>NUCLEOTIDE SEQUENCE [LARGE SCALE GENOMIC DNA]</scope>
    <source>
        <strain evidence="2 3">SS14</strain>
    </source>
</reference>
<evidence type="ECO:0000313" key="2">
    <source>
        <dbReference type="EMBL" id="KIJ28418.1"/>
    </source>
</evidence>
<keyword evidence="3" id="KW-1185">Reference proteome</keyword>
<feature type="signal peptide" evidence="1">
    <location>
        <begin position="1"/>
        <end position="24"/>
    </location>
</feature>
<dbReference type="Proteomes" id="UP000054279">
    <property type="component" value="Unassembled WGS sequence"/>
</dbReference>
<dbReference type="HOGENOM" id="CLU_2801146_0_0_1"/>
<dbReference type="AlphaFoldDB" id="A0A0C9TGA6"/>
<feature type="chain" id="PRO_5002203759" evidence="1">
    <location>
        <begin position="25"/>
        <end position="68"/>
    </location>
</feature>
<accession>A0A0C9TGA6</accession>
<evidence type="ECO:0000313" key="3">
    <source>
        <dbReference type="Proteomes" id="UP000054279"/>
    </source>
</evidence>